<keyword evidence="8 12" id="KW-0028">Amino-acid biosynthesis</keyword>
<evidence type="ECO:0000256" key="2">
    <source>
        <dbReference type="ARBA" id="ARBA00004496"/>
    </source>
</evidence>
<dbReference type="InterPro" id="IPR011060">
    <property type="entry name" value="RibuloseP-bd_barrel"/>
</dbReference>
<evidence type="ECO:0000256" key="6">
    <source>
        <dbReference type="ARBA" id="ARBA00018464"/>
    </source>
</evidence>
<dbReference type="FunFam" id="3.20.20.70:FF:000009">
    <property type="entry name" value="1-(5-phosphoribosyl)-5-[(5-phosphoribosylamino)methylideneamino] imidazole-4-carboxamide isomerase"/>
    <property type="match status" value="1"/>
</dbReference>
<evidence type="ECO:0000256" key="7">
    <source>
        <dbReference type="ARBA" id="ARBA00022490"/>
    </source>
</evidence>
<dbReference type="SUPFAM" id="SSF51366">
    <property type="entry name" value="Ribulose-phoshate binding barrel"/>
    <property type="match status" value="1"/>
</dbReference>
<comment type="catalytic activity">
    <reaction evidence="1 12 14">
        <text>1-(5-phospho-beta-D-ribosyl)-5-[(5-phospho-beta-D-ribosylamino)methylideneamino]imidazole-4-carboxamide = 5-[(5-phospho-1-deoxy-D-ribulos-1-ylimino)methylamino]-1-(5-phospho-beta-D-ribosyl)imidazole-4-carboxamide</text>
        <dbReference type="Rhea" id="RHEA:15469"/>
        <dbReference type="ChEBI" id="CHEBI:58435"/>
        <dbReference type="ChEBI" id="CHEBI:58525"/>
        <dbReference type="EC" id="5.3.1.16"/>
    </reaction>
</comment>
<name>A0A1H3LYQ8_9EURY</name>
<evidence type="ECO:0000256" key="1">
    <source>
        <dbReference type="ARBA" id="ARBA00000901"/>
    </source>
</evidence>
<dbReference type="CDD" id="cd04732">
    <property type="entry name" value="HisA"/>
    <property type="match status" value="1"/>
</dbReference>
<feature type="region of interest" description="Disordered" evidence="15">
    <location>
        <begin position="1"/>
        <end position="34"/>
    </location>
</feature>
<dbReference type="InterPro" id="IPR006062">
    <property type="entry name" value="His_biosynth"/>
</dbReference>
<evidence type="ECO:0000256" key="5">
    <source>
        <dbReference type="ARBA" id="ARBA00012550"/>
    </source>
</evidence>
<evidence type="ECO:0000256" key="15">
    <source>
        <dbReference type="SAM" id="MobiDB-lite"/>
    </source>
</evidence>
<evidence type="ECO:0000256" key="4">
    <source>
        <dbReference type="ARBA" id="ARBA00009667"/>
    </source>
</evidence>
<dbReference type="UniPathway" id="UPA00031">
    <property type="reaction ID" value="UER00009"/>
</dbReference>
<dbReference type="InterPro" id="IPR013785">
    <property type="entry name" value="Aldolase_TIM"/>
</dbReference>
<dbReference type="GO" id="GO:0000105">
    <property type="term" value="P:L-histidine biosynthetic process"/>
    <property type="evidence" value="ECO:0007669"/>
    <property type="project" value="UniProtKB-UniRule"/>
</dbReference>
<comment type="pathway">
    <text evidence="3 12 14">Amino-acid biosynthesis; L-histidine biosynthesis; L-histidine from 5-phospho-alpha-D-ribose 1-diphosphate: step 4/9.</text>
</comment>
<feature type="active site" description="Proton acceptor" evidence="12">
    <location>
        <position position="46"/>
    </location>
</feature>
<proteinExistence type="inferred from homology"/>
<evidence type="ECO:0000256" key="12">
    <source>
        <dbReference type="HAMAP-Rule" id="MF_01014"/>
    </source>
</evidence>
<evidence type="ECO:0000313" key="17">
    <source>
        <dbReference type="Proteomes" id="UP000199079"/>
    </source>
</evidence>
<dbReference type="GO" id="GO:0003949">
    <property type="term" value="F:1-(5-phosphoribosyl)-5-[(5-phosphoribosylamino)methylideneamino]imidazole-4-carboxamide isomerase activity"/>
    <property type="evidence" value="ECO:0007669"/>
    <property type="project" value="UniProtKB-UniRule"/>
</dbReference>
<dbReference type="OrthoDB" id="52866at2157"/>
<dbReference type="RefSeq" id="WP_092733943.1">
    <property type="nucleotide sequence ID" value="NZ_FNPC01000008.1"/>
</dbReference>
<evidence type="ECO:0000256" key="3">
    <source>
        <dbReference type="ARBA" id="ARBA00005133"/>
    </source>
</evidence>
<dbReference type="InterPro" id="IPR006063">
    <property type="entry name" value="HisA_bact_arch"/>
</dbReference>
<evidence type="ECO:0000256" key="13">
    <source>
        <dbReference type="RuleBase" id="RU003657"/>
    </source>
</evidence>
<evidence type="ECO:0000256" key="14">
    <source>
        <dbReference type="RuleBase" id="RU003658"/>
    </source>
</evidence>
<dbReference type="NCBIfam" id="TIGR00007">
    <property type="entry name" value="1-(5-phosphoribosyl)-5-[(5-phosphoribosylamino)methylideneamino]imidazole-4-carboxamide isomerase"/>
    <property type="match status" value="1"/>
</dbReference>
<dbReference type="GO" id="GO:0000162">
    <property type="term" value="P:L-tryptophan biosynthetic process"/>
    <property type="evidence" value="ECO:0007669"/>
    <property type="project" value="TreeGrafter"/>
</dbReference>
<dbReference type="InterPro" id="IPR044524">
    <property type="entry name" value="Isoase_HisA-like"/>
</dbReference>
<feature type="compositionally biased region" description="Basic and acidic residues" evidence="15">
    <location>
        <begin position="1"/>
        <end position="12"/>
    </location>
</feature>
<keyword evidence="10 12" id="KW-0413">Isomerase</keyword>
<dbReference type="Gene3D" id="3.20.20.70">
    <property type="entry name" value="Aldolase class I"/>
    <property type="match status" value="1"/>
</dbReference>
<keyword evidence="7 12" id="KW-0963">Cytoplasm</keyword>
<comment type="similarity">
    <text evidence="4 12 13">Belongs to the HisA/HisF family.</text>
</comment>
<dbReference type="PANTHER" id="PTHR43090:SF7">
    <property type="entry name" value="1-(5-PHOSPHORIBOSYL)-5-[(5-PHOSPHORIBOSYLAMINO)METHYLIDENEAMINO] IMIDAZOLE-4-CARBOXAMIDE ISOMERASE"/>
    <property type="match status" value="1"/>
</dbReference>
<comment type="subcellular location">
    <subcellularLocation>
        <location evidence="2 12 14">Cytoplasm</location>
    </subcellularLocation>
</comment>
<protein>
    <recommendedName>
        <fullName evidence="6 12">1-(5-phosphoribosyl)-5-[(5-phosphoribosylamino)methylideneamino] imidazole-4-carboxamide isomerase</fullName>
        <ecNumber evidence="5 12">5.3.1.16</ecNumber>
    </recommendedName>
    <alternativeName>
        <fullName evidence="11 12">Phosphoribosylformimino-5-aminoimidazole carboxamide ribotide isomerase</fullName>
    </alternativeName>
</protein>
<keyword evidence="9 12" id="KW-0368">Histidine biosynthesis</keyword>
<dbReference type="InterPro" id="IPR023016">
    <property type="entry name" value="HisA/PriA"/>
</dbReference>
<dbReference type="Proteomes" id="UP000199079">
    <property type="component" value="Unassembled WGS sequence"/>
</dbReference>
<gene>
    <name evidence="12" type="primary">hisA</name>
    <name evidence="16" type="ORF">SAMN05216564_10842</name>
</gene>
<evidence type="ECO:0000256" key="8">
    <source>
        <dbReference type="ARBA" id="ARBA00022605"/>
    </source>
</evidence>
<dbReference type="EC" id="5.3.1.16" evidence="5 12"/>
<dbReference type="NCBIfam" id="NF010112">
    <property type="entry name" value="PRK13585.1"/>
    <property type="match status" value="1"/>
</dbReference>
<dbReference type="Pfam" id="PF00977">
    <property type="entry name" value="His_biosynth"/>
    <property type="match status" value="1"/>
</dbReference>
<dbReference type="AlphaFoldDB" id="A0A1H3LYQ8"/>
<sequence length="281" mass="28511">MSERDDEIDRGTESGAEAGTESGSEPGAESETGTFADGFAVIPAVDVQDGEVVQLVQGERGTGKRYGDPVAAAERWIDEGAEALHLVDLDGAFEGERVNAPAFEAIVDAVGDEVDLQLGGGIRTAADARSLLDLGIDRVILGTAAVENPPIVETIAETHPGTVVVSLDAKDGEVVVSGWTESTGLDPAAAAARYESLGAGAILFTNVDVEGQLEGIDRAAVEAVVDAVDVPVIASGGVASLDDVVALREAGAAAVVIGTALYEGTFTLREAQRAAAGDGAE</sequence>
<dbReference type="PANTHER" id="PTHR43090">
    <property type="entry name" value="1-(5-PHOSPHORIBOSYL)-5-[(5-PHOSPHORIBOSYLAMINO)METHYLIDENEAMINO] IMIDAZOLE-4-CARBOXAMIDE ISOMERASE"/>
    <property type="match status" value="1"/>
</dbReference>
<evidence type="ECO:0000256" key="9">
    <source>
        <dbReference type="ARBA" id="ARBA00023102"/>
    </source>
</evidence>
<organism evidence="16 17">
    <name type="scientific">Halopenitus persicus</name>
    <dbReference type="NCBI Taxonomy" id="1048396"/>
    <lineage>
        <taxon>Archaea</taxon>
        <taxon>Methanobacteriati</taxon>
        <taxon>Methanobacteriota</taxon>
        <taxon>Stenosarchaea group</taxon>
        <taxon>Halobacteria</taxon>
        <taxon>Halobacteriales</taxon>
        <taxon>Haloferacaceae</taxon>
        <taxon>Halopenitus</taxon>
    </lineage>
</organism>
<feature type="active site" description="Proton donor" evidence="12">
    <location>
        <position position="168"/>
    </location>
</feature>
<keyword evidence="17" id="KW-1185">Reference proteome</keyword>
<reference evidence="17" key="1">
    <citation type="submission" date="2016-10" db="EMBL/GenBank/DDBJ databases">
        <authorList>
            <person name="Varghese N."/>
            <person name="Submissions S."/>
        </authorList>
    </citation>
    <scope>NUCLEOTIDE SEQUENCE [LARGE SCALE GENOMIC DNA]</scope>
    <source>
        <strain evidence="17">DC30,IBRC 10041,KCTC 4046</strain>
    </source>
</reference>
<evidence type="ECO:0000313" key="16">
    <source>
        <dbReference type="EMBL" id="SDY68935.1"/>
    </source>
</evidence>
<evidence type="ECO:0000256" key="10">
    <source>
        <dbReference type="ARBA" id="ARBA00023235"/>
    </source>
</evidence>
<dbReference type="EMBL" id="FNPC01000008">
    <property type="protein sequence ID" value="SDY68935.1"/>
    <property type="molecule type" value="Genomic_DNA"/>
</dbReference>
<accession>A0A1H3LYQ8</accession>
<dbReference type="HAMAP" id="MF_01014">
    <property type="entry name" value="HisA"/>
    <property type="match status" value="1"/>
</dbReference>
<dbReference type="GO" id="GO:0005737">
    <property type="term" value="C:cytoplasm"/>
    <property type="evidence" value="ECO:0007669"/>
    <property type="project" value="UniProtKB-SubCell"/>
</dbReference>
<evidence type="ECO:0000256" key="11">
    <source>
        <dbReference type="ARBA" id="ARBA00030547"/>
    </source>
</evidence>